<keyword evidence="5" id="KW-0206">Cytoskeleton</keyword>
<feature type="region of interest" description="Disordered" evidence="7">
    <location>
        <begin position="1195"/>
        <end position="1227"/>
    </location>
</feature>
<feature type="compositionally biased region" description="Low complexity" evidence="7">
    <location>
        <begin position="1640"/>
        <end position="1654"/>
    </location>
</feature>
<gene>
    <name evidence="9" type="ORF">KI387_001754</name>
</gene>
<evidence type="ECO:0000256" key="6">
    <source>
        <dbReference type="ARBA" id="ARBA00023242"/>
    </source>
</evidence>
<feature type="compositionally biased region" description="Polar residues" evidence="7">
    <location>
        <begin position="1737"/>
        <end position="1747"/>
    </location>
</feature>
<feature type="region of interest" description="Disordered" evidence="7">
    <location>
        <begin position="1565"/>
        <end position="1591"/>
    </location>
</feature>
<keyword evidence="6" id="KW-0539">Nucleus</keyword>
<feature type="compositionally biased region" description="Basic and acidic residues" evidence="7">
    <location>
        <begin position="1793"/>
        <end position="1817"/>
    </location>
</feature>
<name>A0AA38LN44_TAXCH</name>
<feature type="compositionally biased region" description="Basic residues" evidence="7">
    <location>
        <begin position="1624"/>
        <end position="1634"/>
    </location>
</feature>
<evidence type="ECO:0000313" key="9">
    <source>
        <dbReference type="EMBL" id="KAH9329646.1"/>
    </source>
</evidence>
<dbReference type="GO" id="GO:0005634">
    <property type="term" value="C:nucleus"/>
    <property type="evidence" value="ECO:0007669"/>
    <property type="project" value="UniProtKB-SubCell"/>
</dbReference>
<feature type="compositionally biased region" description="Polar residues" evidence="7">
    <location>
        <begin position="1565"/>
        <end position="1574"/>
    </location>
</feature>
<evidence type="ECO:0000256" key="2">
    <source>
        <dbReference type="ARBA" id="ARBA00004186"/>
    </source>
</evidence>
<dbReference type="PANTHER" id="PTHR13738">
    <property type="entry name" value="TROPONIN I"/>
    <property type="match status" value="1"/>
</dbReference>
<evidence type="ECO:0000256" key="1">
    <source>
        <dbReference type="ARBA" id="ARBA00004123"/>
    </source>
</evidence>
<dbReference type="CDD" id="cd06503">
    <property type="entry name" value="ATP-synt_Fo_b"/>
    <property type="match status" value="1"/>
</dbReference>
<protein>
    <recommendedName>
        <fullName evidence="8">Inner centromere protein ARK-binding domain-containing protein</fullName>
    </recommendedName>
</protein>
<evidence type="ECO:0000256" key="3">
    <source>
        <dbReference type="ARBA" id="ARBA00010042"/>
    </source>
</evidence>
<feature type="compositionally biased region" description="Polar residues" evidence="7">
    <location>
        <begin position="748"/>
        <end position="757"/>
    </location>
</feature>
<feature type="compositionally biased region" description="Polar residues" evidence="7">
    <location>
        <begin position="1198"/>
        <end position="1210"/>
    </location>
</feature>
<comment type="caution">
    <text evidence="9">The sequence shown here is derived from an EMBL/GenBank/DDBJ whole genome shotgun (WGS) entry which is preliminary data.</text>
</comment>
<organism evidence="9 10">
    <name type="scientific">Taxus chinensis</name>
    <name type="common">Chinese yew</name>
    <name type="synonym">Taxus wallichiana var. chinensis</name>
    <dbReference type="NCBI Taxonomy" id="29808"/>
    <lineage>
        <taxon>Eukaryota</taxon>
        <taxon>Viridiplantae</taxon>
        <taxon>Streptophyta</taxon>
        <taxon>Embryophyta</taxon>
        <taxon>Tracheophyta</taxon>
        <taxon>Spermatophyta</taxon>
        <taxon>Pinopsida</taxon>
        <taxon>Pinidae</taxon>
        <taxon>Conifers II</taxon>
        <taxon>Cupressales</taxon>
        <taxon>Taxaceae</taxon>
        <taxon>Taxus</taxon>
    </lineage>
</organism>
<feature type="compositionally biased region" description="Basic residues" evidence="7">
    <location>
        <begin position="145"/>
        <end position="156"/>
    </location>
</feature>
<evidence type="ECO:0000259" key="8">
    <source>
        <dbReference type="Pfam" id="PF03941"/>
    </source>
</evidence>
<dbReference type="InterPro" id="IPR005635">
    <property type="entry name" value="Inner_centromere_prot_ARK-bd"/>
</dbReference>
<dbReference type="PANTHER" id="PTHR13738:SF1">
    <property type="entry name" value="TROPONIN I"/>
    <property type="match status" value="1"/>
</dbReference>
<evidence type="ECO:0000313" key="10">
    <source>
        <dbReference type="Proteomes" id="UP000824469"/>
    </source>
</evidence>
<accession>A0AA38LN44</accession>
<feature type="domain" description="Inner centromere protein ARK-binding" evidence="8">
    <location>
        <begin position="1979"/>
        <end position="2030"/>
    </location>
</feature>
<dbReference type="Proteomes" id="UP000824469">
    <property type="component" value="Unassembled WGS sequence"/>
</dbReference>
<keyword evidence="10" id="KW-1185">Reference proteome</keyword>
<feature type="region of interest" description="Disordered" evidence="7">
    <location>
        <begin position="748"/>
        <end position="768"/>
    </location>
</feature>
<dbReference type="InterPro" id="IPR050875">
    <property type="entry name" value="Troponin_I"/>
</dbReference>
<proteinExistence type="inferred from homology"/>
<comment type="subcellular location">
    <subcellularLocation>
        <location evidence="2">Cytoplasm</location>
        <location evidence="2">Cytoskeleton</location>
        <location evidence="2">Spindle</location>
    </subcellularLocation>
    <subcellularLocation>
        <location evidence="1">Nucleus</location>
    </subcellularLocation>
</comment>
<dbReference type="GO" id="GO:0005819">
    <property type="term" value="C:spindle"/>
    <property type="evidence" value="ECO:0007669"/>
    <property type="project" value="UniProtKB-SubCell"/>
</dbReference>
<evidence type="ECO:0000256" key="7">
    <source>
        <dbReference type="SAM" id="MobiDB-lite"/>
    </source>
</evidence>
<feature type="region of interest" description="Disordered" evidence="7">
    <location>
        <begin position="1623"/>
        <end position="1659"/>
    </location>
</feature>
<sequence>SGRFSEIYGSYFCKRRGSSSVDRPACYQVTIKRRRLEKSVEGLEENVDSRGNIAGNEPVEGKEHCVEGKKEGNGGKLDLSYGHVDGFEEQEKEEEGRDGGDGGSEVNCSGRGRTGAEEDLPSAHMDRLEEKAEEEEKEDISVAQKGRRRGRGRRTVGAKEKKKNDVAPVLPVVGRITRSRAKQCQIVVSPEKQIGKRNAFASEEQLQVTRNTRARHNLQAEIEVPEEEPMNVTVRASVRVSPLPHPEMVVSSQNKGKSNSSRLPSPVMAVLSQTGGRDNSSPLPSPVMAVLLQTGGRDNSSSLPSPVMTVPSQTGGCGNSSLVMELKGKSLSPVKMEKFDIENEGAGIQTRNNSSPPSMIVTSQVANQPSNLMTQVLIEVKPSSPVMTLLQNEDNTAAPVMTLLKLDAVKDNAGVGKEVATTKVKLSSLELVCEGSNDMDFKRDQQEEIPKTVQECAGGWRTPSPDHRKSADSSHLKEDQQPEALDVRETVQLQETSNAVENGQISHMTISEMQILIQLQDNLKPVESKTSTNTILVDSSSLSNTCTLPEMVTSQCGITFATNKLGSRSVGFDRCKSVLVKEAMSDSKLLASKKQAHNVVAGREVCSLNKQMPFSRFARLCKPSDTLHSQGNKDEIHFSSREGSHGPKIVRKEFTGNENAKTPISHGVFQQTSICSSSSFDKDVGKQSAKLELETNPSTTALHVSCESFPGVIEDPSVYSIKIDAIEGPSIPSVKTGVIEGPSIPSVKNSVIEGSSDNEIEPAQSDKVPEENTLNCCMRECPESSLIVKRERPASFMGISIRVPSADEEDMTSQMEEVTEFLAEKLDKPSLYPRKSDVFQWQVGSCDSTLRNFCQDKAANGQSETMYDAATNTAVGLMNGLPSIRSELFYRNMVPVKEEEGLKLLSKSWPEYQKQRAHVQEEFGSAGHPRLLRSNSTLRNFCQDKAAKGQSETTDDAITNAPVGLLNGTPSIGSKLSYRNMVPVKEEEGPKLPNKSWPDYHIQRSHVQEEFCSAGHPRLLRSDSRSKAFEHDMSVLDTIPNRAKLISQYDRLDNEDQSRAGMMKIPSPKYFSYPKEGSSETFPDQEYASFLSSQLRWDEKLSPKDIEYRQMARLLLEEQFKSEELSTKMGLYPRLSCLTDLAEEKCQARNEFCSRSLPSCMSYSKNKEGSLSCTGLTRVGVDGMRSHLHDKAHLHATPSKSHSFRSSFEVTSPEDCGPRRDPKFPSSDDIISEFSFQKVLGGMDKCEMKSTPSMKRNEVTDWGRCGLSKSLAVNKKPSNQFKSAGQESHKVLTDGNILELASRKKSPSMEVDCQREVNIANNGLVKGVEEIPGMQDLAQSCYRFSSTRNTVDLTGCDNPFQSTRLGSLHDVEVFQEFERLGHGFSYEDRNFSLGKTNAKTGKGAECEAIGGGKDPLVKRDATVELYNTLGSLTPAPNCMSKYRIYTPSDVRWPLLSMDSKDYSDSSIENWGSYASEINNSGSMTPADGMFFARTKTNSMNTDSNLFSNQVQMNIKHAGCFPIEEESVVEEDNIDHHTVMNKQGKSFGSSTKKSILSSKNVLTDSSLAKQNSPLTTPAGRIRENSLGRGPNSLSKQALVSHKYFNSLNLQEEFCGKENINELQKRHGSSVKKKVLRTPNLRSGSSFASRNSPRSSQKPSNILCNMRSFIPLVQQKQAAAIMTGKREIKVKALEAAEAAKRLEEKREQDRRMRKDLVRRGEHEKSKEERCKGEKEGEDTSMTCSDSNRSISSGMARKKIVGCTLQKYQVESSSQVGTSAIGVDFKLKRALEAKSKLEQEKLKKLEEEKRRKEEERKKNAAEIAANKRKREEAERKDREEKRKRFEVAQRQQKELDEQLRAEKEAKEQRRRALDEYERKRKAMEEEAKKQRRMEKEKDAAERRRRIEEDAKPNKFASRDAKHVEEIYPAQKTYVGKESSMSNNSRRHEMDGKSMLGSNANSLQSSKSDINFESYEISPYKGSDEEDDDESAPGKAIPLWARKENLIPHIISQQYIDPDEIFTGAKTCSLNEVFESNGSNRRRDFNRRSHSGEWLNDSFTWREEYLYKLQMGYINKS</sequence>
<evidence type="ECO:0000256" key="5">
    <source>
        <dbReference type="ARBA" id="ARBA00023212"/>
    </source>
</evidence>
<dbReference type="Pfam" id="PF03941">
    <property type="entry name" value="INCENP_ARK-bind"/>
    <property type="match status" value="1"/>
</dbReference>
<reference evidence="9 10" key="1">
    <citation type="journal article" date="2021" name="Nat. Plants">
        <title>The Taxus genome provides insights into paclitaxel biosynthesis.</title>
        <authorList>
            <person name="Xiong X."/>
            <person name="Gou J."/>
            <person name="Liao Q."/>
            <person name="Li Y."/>
            <person name="Zhou Q."/>
            <person name="Bi G."/>
            <person name="Li C."/>
            <person name="Du R."/>
            <person name="Wang X."/>
            <person name="Sun T."/>
            <person name="Guo L."/>
            <person name="Liang H."/>
            <person name="Lu P."/>
            <person name="Wu Y."/>
            <person name="Zhang Z."/>
            <person name="Ro D.K."/>
            <person name="Shang Y."/>
            <person name="Huang S."/>
            <person name="Yan J."/>
        </authorList>
    </citation>
    <scope>NUCLEOTIDE SEQUENCE [LARGE SCALE GENOMIC DNA]</scope>
    <source>
        <strain evidence="9">Ta-2019</strain>
    </source>
</reference>
<feature type="non-terminal residue" evidence="9">
    <location>
        <position position="2073"/>
    </location>
</feature>
<feature type="compositionally biased region" description="Basic and acidic residues" evidence="7">
    <location>
        <begin position="1826"/>
        <end position="1922"/>
    </location>
</feature>
<feature type="region of interest" description="Disordered" evidence="7">
    <location>
        <begin position="1700"/>
        <end position="1747"/>
    </location>
</feature>
<feature type="compositionally biased region" description="Basic and acidic residues" evidence="7">
    <location>
        <begin position="1700"/>
        <end position="1732"/>
    </location>
</feature>
<evidence type="ECO:0000256" key="4">
    <source>
        <dbReference type="ARBA" id="ARBA00022490"/>
    </source>
</evidence>
<feature type="region of interest" description="Disordered" evidence="7">
    <location>
        <begin position="49"/>
        <end position="162"/>
    </location>
</feature>
<dbReference type="EMBL" id="JAHRHJ020000001">
    <property type="protein sequence ID" value="KAH9329646.1"/>
    <property type="molecule type" value="Genomic_DNA"/>
</dbReference>
<feature type="region of interest" description="Disordered" evidence="7">
    <location>
        <begin position="1793"/>
        <end position="1967"/>
    </location>
</feature>
<feature type="compositionally biased region" description="Polar residues" evidence="7">
    <location>
        <begin position="1952"/>
        <end position="1967"/>
    </location>
</feature>
<feature type="compositionally biased region" description="Basic and acidic residues" evidence="7">
    <location>
        <begin position="59"/>
        <end position="73"/>
    </location>
</feature>
<comment type="similarity">
    <text evidence="3">Belongs to the INCENP family.</text>
</comment>
<feature type="region of interest" description="Disordered" evidence="7">
    <location>
        <begin position="456"/>
        <end position="484"/>
    </location>
</feature>
<keyword evidence="4" id="KW-0963">Cytoplasm</keyword>
<feature type="compositionally biased region" description="Basic and acidic residues" evidence="7">
    <location>
        <begin position="464"/>
        <end position="484"/>
    </location>
</feature>